<dbReference type="AlphaFoldDB" id="A0A5C6RN05"/>
<dbReference type="RefSeq" id="WP_147167173.1">
    <property type="nucleotide sequence ID" value="NZ_VOOR01000016.1"/>
</dbReference>
<comment type="caution">
    <text evidence="1">The sequence shown here is derived from an EMBL/GenBank/DDBJ whole genome shotgun (WGS) entry which is preliminary data.</text>
</comment>
<sequence length="332" mass="37104">MLRSRHMCFWSAVNPSIYTSGMGMESKFKTLELLPEAYRPLSALLPAGTGHQERQSRIQRAGMAYPLIVKPDLGFRGLLVQLVSTPDEMNAYLDRFPVDFIAQEWLPHPFEAGVLYHRMPGEHKGQVTSVTTKEFLSVCGDGASTVLDLIHRHPRALLQLERIRQQYPDKLAQVPGQGELVSLGIVGNHAKGTRFINSNGLIGPELNGFFDELALQIPGFYYGRFDLKYSHPASLHTGEGLKIIELNGVCSEPTHIYDPAKGTYFSALRDIARHWGIISRIARRQRKAGVPVMTHLQTAKAFLKLFTYQKRVRHWIRAAAAPHTSPVGTAQG</sequence>
<dbReference type="SUPFAM" id="SSF56059">
    <property type="entry name" value="Glutathione synthetase ATP-binding domain-like"/>
    <property type="match status" value="1"/>
</dbReference>
<reference evidence="1 2" key="1">
    <citation type="submission" date="2019-08" db="EMBL/GenBank/DDBJ databases">
        <title>Genome of Phaeodactylibacter luteus.</title>
        <authorList>
            <person name="Bowman J.P."/>
        </authorList>
    </citation>
    <scope>NUCLEOTIDE SEQUENCE [LARGE SCALE GENOMIC DNA]</scope>
    <source>
        <strain evidence="1 2">KCTC 42180</strain>
    </source>
</reference>
<name>A0A5C6RN05_9BACT</name>
<evidence type="ECO:0000313" key="1">
    <source>
        <dbReference type="EMBL" id="TXB63354.1"/>
    </source>
</evidence>
<gene>
    <name evidence="1" type="ORF">FRY97_09275</name>
</gene>
<dbReference type="EMBL" id="VOOR01000016">
    <property type="protein sequence ID" value="TXB63354.1"/>
    <property type="molecule type" value="Genomic_DNA"/>
</dbReference>
<dbReference type="Proteomes" id="UP000321580">
    <property type="component" value="Unassembled WGS sequence"/>
</dbReference>
<evidence type="ECO:0000313" key="2">
    <source>
        <dbReference type="Proteomes" id="UP000321580"/>
    </source>
</evidence>
<proteinExistence type="predicted"/>
<protein>
    <recommendedName>
        <fullName evidence="3">D-alanine--D-alanine ligase</fullName>
    </recommendedName>
</protein>
<evidence type="ECO:0008006" key="3">
    <source>
        <dbReference type="Google" id="ProtNLM"/>
    </source>
</evidence>
<accession>A0A5C6RN05</accession>
<organism evidence="1 2">
    <name type="scientific">Phaeodactylibacter luteus</name>
    <dbReference type="NCBI Taxonomy" id="1564516"/>
    <lineage>
        <taxon>Bacteria</taxon>
        <taxon>Pseudomonadati</taxon>
        <taxon>Bacteroidota</taxon>
        <taxon>Saprospiria</taxon>
        <taxon>Saprospirales</taxon>
        <taxon>Haliscomenobacteraceae</taxon>
        <taxon>Phaeodactylibacter</taxon>
    </lineage>
</organism>
<keyword evidence="2" id="KW-1185">Reference proteome</keyword>
<dbReference type="OrthoDB" id="9775266at2"/>